<evidence type="ECO:0000313" key="5">
    <source>
        <dbReference type="Proteomes" id="UP000500890"/>
    </source>
</evidence>
<dbReference type="Pfam" id="PF00656">
    <property type="entry name" value="Peptidase_C14"/>
    <property type="match status" value="1"/>
</dbReference>
<dbReference type="EMBL" id="CP049886">
    <property type="protein sequence ID" value="QIL46192.1"/>
    <property type="molecule type" value="Genomic_DNA"/>
</dbReference>
<dbReference type="InterPro" id="IPR011600">
    <property type="entry name" value="Pept_C14_caspase"/>
</dbReference>
<keyword evidence="5" id="KW-1185">Reference proteome</keyword>
<proteinExistence type="predicted"/>
<dbReference type="NCBIfam" id="NF047352">
    <property type="entry name" value="P_loop_sacsin"/>
    <property type="match status" value="1"/>
</dbReference>
<evidence type="ECO:0000313" key="4">
    <source>
        <dbReference type="EMBL" id="QIL46192.1"/>
    </source>
</evidence>
<evidence type="ECO:0000259" key="3">
    <source>
        <dbReference type="Pfam" id="PF25794"/>
    </source>
</evidence>
<dbReference type="RefSeq" id="WP_166007423.1">
    <property type="nucleotide sequence ID" value="NZ_CP049886.1"/>
</dbReference>
<dbReference type="InterPro" id="IPR007421">
    <property type="entry name" value="Schlafen_AlbA_2_dom"/>
</dbReference>
<feature type="domain" description="Sacsin/Nov" evidence="3">
    <location>
        <begin position="38"/>
        <end position="235"/>
    </location>
</feature>
<dbReference type="Pfam" id="PF25794">
    <property type="entry name" value="SACS"/>
    <property type="match status" value="1"/>
</dbReference>
<dbReference type="KEGG" id="vah:G7081_03445"/>
<dbReference type="InterPro" id="IPR029030">
    <property type="entry name" value="Caspase-like_dom_sf"/>
</dbReference>
<dbReference type="Gene3D" id="3.40.50.1460">
    <property type="match status" value="1"/>
</dbReference>
<reference evidence="4 5" key="1">
    <citation type="submission" date="2020-03" db="EMBL/GenBank/DDBJ databases">
        <title>Vagococcus sp. nov., isolated from beetles.</title>
        <authorList>
            <person name="Hyun D.-W."/>
            <person name="Bae J.-W."/>
        </authorList>
    </citation>
    <scope>NUCLEOTIDE SEQUENCE [LARGE SCALE GENOMIC DNA]</scope>
    <source>
        <strain evidence="4 5">HDW17A</strain>
    </source>
</reference>
<dbReference type="SUPFAM" id="SSF55874">
    <property type="entry name" value="ATPase domain of HSP90 chaperone/DNA topoisomerase II/histidine kinase"/>
    <property type="match status" value="1"/>
</dbReference>
<sequence>MRIKGQIEKTFQENSIYAQPMQAVNQASSLNALSSDLYTDSKRFIYELLQNADDSCKNDKPIKVWIKIFGDNLVIAHSGSPFTKRDVQGICNINNGTKKTDISKTGYKGIGFKSVFGQSDKVTIYTEDEYFSFDANYQFEWAWEDTKEHWETNNDREFQFPWQIIPIYTESKDISKSINQFVKDDEVKVATIIHMKNIHETSEAIQSLANNLNVFLFLKNICEINFDLEEKNSIKIDRSVENRISLQKNNEAPIDWLINTIQLKVPQNVKYEMQDERNVPDKLLKTEVIELALAAKIEADGIVKLSNHEKLLYSYLPTDETKYSLPVLANTSFLTSANRESLHTDSKWNQWLFKTIAVEIFRWISVLVLSEFKSEAYKLIPNKSVENDLGKAFNEGINEALKSVPFILSKQNELIKIENTIVDFTSLSDKKFIEKDSIKFFATNRGNTVLSVQDKQFAKNKQFFYDFKKMGAISFEWNDLKSFLSSKKFIETHTISNNIDLIKYIKIVCSSGKNMVITESFCSELPFIWDQKNVLNYPNRVCFPVAGDDNWNNPNNELSFVHQELQNWLVIDMDSRQWLEKIGVTERTDTTYIAQNILPNANSYITKDNAIQTIRELFGLYMKGELKKDLIIQLADLKLLTLNDTLCPAKMCYLSNYYNPRLKSEKILEKDIFVSSSYCENPLYKDEWKIFFKMLGVQEGISEIKYLNKSSTSSLVDSGIKNEYFESEDKYFKPYVTIFKADTFSEVITMNYINFIENNYEFSLGFWNDYIENFDNESLEIPARAYWGNQGRLGRRNGDAVGNYVPWLINNAKIIPTLLKKCEISSKVLLNTKEIKELSGKYLPVFSGPELNSDWRSFFNFKTALNVADYLEILKQISLDTDKNNYLKSENYERIQSIYSKLLIQCINWNTDDIETVKAWSRTEQLLNTKRQFTKCNSLKFFLDGNENVFQEQYIFMMLSAENREHPNLEKLLEYFQVKLLRQSEFELIYHQLEEATSLKEKLRRILPFFGIWIASEDNDSDVVNIVNELQAKVSDLEIYQSDQFEITYTGIDFTKGVNTHYNERKLYVTYPWNSNSVFLTLSEILCKYFCLNGYGKKLDFLLRSTQDEIQEYFEQEELEIPATLYNEFDSNTLIKNYPISNFADIEKVVNEKETTLEFFHMSKSDYEGLKYAERLISRSVENVLSHLEKLPEYDCSNYFKIATSIIGGIIKNGNEITVVARPSDNNQVLIYYTSEFDVLEYVDAELWYEDGTNIPQKITIGQLLKKTGVNRIPINTIELSESEIESLTNESKSEILEFNAVPYAPQKIAKIISSLANTSGGKLIFGMTEISPDLNEVVGLSKDFSVTEITKNAISLLSPIPNVVFDWAIHEDKSIFVIKTDKSGEDILLGNNKYVRVESQSVIEGKSEQITQLSAPRYTRTLAIIIAIEDYTKRENNQITKVKYAIDDALEFKKMLVESMNISKEDIVMIINENALKSNLENDLKYHFYNLTEEDRLIFYYVGHGFHDGITNYLSTFDMHPSNVIETAVSLKRILLEPLQKSKCNNALIFIDACAQMFQNPNERNNIKDINDEEIKLFSSEFPYYATFLSCQTGESSYSSDKLSNGIWTYHLVKALKGQVPEVLSNNKYITDISLQEYLSKSVAEYTKYELGYNQNPKSILDSSYTSVISEIKN</sequence>
<dbReference type="Gene3D" id="3.30.950.30">
    <property type="entry name" value="Schlafen, AAA domain"/>
    <property type="match status" value="1"/>
</dbReference>
<dbReference type="InterPro" id="IPR036890">
    <property type="entry name" value="HATPase_C_sf"/>
</dbReference>
<protein>
    <submittedName>
        <fullName evidence="4">Transcriptional regulator</fullName>
    </submittedName>
</protein>
<dbReference type="SUPFAM" id="SSF52129">
    <property type="entry name" value="Caspase-like"/>
    <property type="match status" value="1"/>
</dbReference>
<feature type="domain" description="Schlafen AlbA-2" evidence="2">
    <location>
        <begin position="1294"/>
        <end position="1388"/>
    </location>
</feature>
<dbReference type="Gene3D" id="3.30.565.10">
    <property type="entry name" value="Histidine kinase-like ATPase, C-terminal domain"/>
    <property type="match status" value="1"/>
</dbReference>
<dbReference type="Pfam" id="PF04326">
    <property type="entry name" value="SLFN_AlbA_2"/>
    <property type="match status" value="1"/>
</dbReference>
<accession>A0A6G8AML5</accession>
<dbReference type="InterPro" id="IPR038461">
    <property type="entry name" value="Schlafen_AlbA_2_dom_sf"/>
</dbReference>
<feature type="domain" description="Peptidase C14 caspase" evidence="1">
    <location>
        <begin position="1422"/>
        <end position="1621"/>
    </location>
</feature>
<evidence type="ECO:0000259" key="1">
    <source>
        <dbReference type="Pfam" id="PF00656"/>
    </source>
</evidence>
<dbReference type="Proteomes" id="UP000500890">
    <property type="component" value="Chromosome"/>
</dbReference>
<evidence type="ECO:0000259" key="2">
    <source>
        <dbReference type="Pfam" id="PF04326"/>
    </source>
</evidence>
<dbReference type="PANTHER" id="PTHR32387">
    <property type="entry name" value="WU:FJ29H11"/>
    <property type="match status" value="1"/>
</dbReference>
<dbReference type="InterPro" id="IPR052957">
    <property type="entry name" value="Auxin_embryo_med"/>
</dbReference>
<dbReference type="GO" id="GO:0006508">
    <property type="term" value="P:proteolysis"/>
    <property type="evidence" value="ECO:0007669"/>
    <property type="project" value="InterPro"/>
</dbReference>
<organism evidence="4 5">
    <name type="scientific">Vagococcus coleopterorum</name>
    <dbReference type="NCBI Taxonomy" id="2714946"/>
    <lineage>
        <taxon>Bacteria</taxon>
        <taxon>Bacillati</taxon>
        <taxon>Bacillota</taxon>
        <taxon>Bacilli</taxon>
        <taxon>Lactobacillales</taxon>
        <taxon>Enterococcaceae</taxon>
        <taxon>Vagococcus</taxon>
    </lineage>
</organism>
<name>A0A6G8AML5_9ENTE</name>
<dbReference type="InterPro" id="IPR058210">
    <property type="entry name" value="SACS/Nov_dom"/>
</dbReference>
<dbReference type="GO" id="GO:0004197">
    <property type="term" value="F:cysteine-type endopeptidase activity"/>
    <property type="evidence" value="ECO:0007669"/>
    <property type="project" value="InterPro"/>
</dbReference>
<dbReference type="PANTHER" id="PTHR32387:SF0">
    <property type="entry name" value="PROTEIN NO VEIN"/>
    <property type="match status" value="1"/>
</dbReference>
<gene>
    <name evidence="4" type="ORF">G7081_03445</name>
</gene>